<sequence length="90" mass="9997">MAREAQARKPRVQQALHKGRPWAREISLASPVRVKGLSFETYARERSLSISHGLAHPRAVSPTPMRLKLVDSTRVLTHGSTDKLKSTLAT</sequence>
<keyword evidence="2" id="KW-1185">Reference proteome</keyword>
<organism evidence="1 2">
    <name type="scientific">Punica granatum</name>
    <name type="common">Pomegranate</name>
    <dbReference type="NCBI Taxonomy" id="22663"/>
    <lineage>
        <taxon>Eukaryota</taxon>
        <taxon>Viridiplantae</taxon>
        <taxon>Streptophyta</taxon>
        <taxon>Embryophyta</taxon>
        <taxon>Tracheophyta</taxon>
        <taxon>Spermatophyta</taxon>
        <taxon>Magnoliopsida</taxon>
        <taxon>eudicotyledons</taxon>
        <taxon>Gunneridae</taxon>
        <taxon>Pentapetalae</taxon>
        <taxon>rosids</taxon>
        <taxon>malvids</taxon>
        <taxon>Myrtales</taxon>
        <taxon>Lythraceae</taxon>
        <taxon>Punica</taxon>
    </lineage>
</organism>
<dbReference type="EMBL" id="PGOL01000621">
    <property type="protein sequence ID" value="PKI67286.1"/>
    <property type="molecule type" value="Genomic_DNA"/>
</dbReference>
<proteinExistence type="predicted"/>
<dbReference type="Proteomes" id="UP000233551">
    <property type="component" value="Unassembled WGS sequence"/>
</dbReference>
<evidence type="ECO:0000313" key="2">
    <source>
        <dbReference type="Proteomes" id="UP000233551"/>
    </source>
</evidence>
<protein>
    <submittedName>
        <fullName evidence="1">Uncharacterized protein</fullName>
    </submittedName>
</protein>
<dbReference type="AlphaFoldDB" id="A0A2I0KHJ6"/>
<reference evidence="1 2" key="1">
    <citation type="submission" date="2017-11" db="EMBL/GenBank/DDBJ databases">
        <title>De-novo sequencing of pomegranate (Punica granatum L.) genome.</title>
        <authorList>
            <person name="Akparov Z."/>
            <person name="Amiraslanov A."/>
            <person name="Hajiyeva S."/>
            <person name="Abbasov M."/>
            <person name="Kaur K."/>
            <person name="Hamwieh A."/>
            <person name="Solovyev V."/>
            <person name="Salamov A."/>
            <person name="Braich B."/>
            <person name="Kosarev P."/>
            <person name="Mahmoud A."/>
            <person name="Hajiyev E."/>
            <person name="Babayeva S."/>
            <person name="Izzatullayeva V."/>
            <person name="Mammadov A."/>
            <person name="Mammadov A."/>
            <person name="Sharifova S."/>
            <person name="Ojaghi J."/>
            <person name="Eynullazada K."/>
            <person name="Bayramov B."/>
            <person name="Abdulazimova A."/>
            <person name="Shahmuradov I."/>
        </authorList>
    </citation>
    <scope>NUCLEOTIDE SEQUENCE [LARGE SCALE GENOMIC DNA]</scope>
    <source>
        <strain evidence="2">cv. AG2017</strain>
        <tissue evidence="1">Leaf</tissue>
    </source>
</reference>
<evidence type="ECO:0000313" key="1">
    <source>
        <dbReference type="EMBL" id="PKI67286.1"/>
    </source>
</evidence>
<comment type="caution">
    <text evidence="1">The sequence shown here is derived from an EMBL/GenBank/DDBJ whole genome shotgun (WGS) entry which is preliminary data.</text>
</comment>
<gene>
    <name evidence="1" type="ORF">CRG98_012303</name>
</gene>
<name>A0A2I0KHJ6_PUNGR</name>
<accession>A0A2I0KHJ6</accession>